<dbReference type="Proteomes" id="UP000565078">
    <property type="component" value="Unassembled WGS sequence"/>
</dbReference>
<comment type="caution">
    <text evidence="2">The sequence shown here is derived from an EMBL/GenBank/DDBJ whole genome shotgun (WGS) entry which is preliminary data.</text>
</comment>
<gene>
    <name evidence="2" type="ORF">HA254_04300</name>
</gene>
<keyword evidence="1" id="KW-0812">Transmembrane</keyword>
<accession>A0A7J4J0F5</accession>
<name>A0A7J4J0F5_9ARCH</name>
<dbReference type="AlphaFoldDB" id="A0A7J4J0F5"/>
<protein>
    <submittedName>
        <fullName evidence="2">Uncharacterized protein</fullName>
    </submittedName>
</protein>
<proteinExistence type="predicted"/>
<reference evidence="3" key="1">
    <citation type="journal article" date="2020" name="bioRxiv">
        <title>A rank-normalized archaeal taxonomy based on genome phylogeny resolves widespread incomplete and uneven classifications.</title>
        <authorList>
            <person name="Rinke C."/>
            <person name="Chuvochina M."/>
            <person name="Mussig A.J."/>
            <person name="Chaumeil P.-A."/>
            <person name="Waite D.W."/>
            <person name="Whitman W.B."/>
            <person name="Parks D.H."/>
            <person name="Hugenholtz P."/>
        </authorList>
    </citation>
    <scope>NUCLEOTIDE SEQUENCE [LARGE SCALE GENOMIC DNA]</scope>
</reference>
<evidence type="ECO:0000313" key="3">
    <source>
        <dbReference type="Proteomes" id="UP000565078"/>
    </source>
</evidence>
<keyword evidence="1" id="KW-0472">Membrane</keyword>
<evidence type="ECO:0000313" key="2">
    <source>
        <dbReference type="EMBL" id="HIH09865.1"/>
    </source>
</evidence>
<feature type="transmembrane region" description="Helical" evidence="1">
    <location>
        <begin position="6"/>
        <end position="29"/>
    </location>
</feature>
<keyword evidence="1" id="KW-1133">Transmembrane helix</keyword>
<sequence>MEMPIQIFITLFVLIVVGSLVVMFSQDLLGESSGNIKKFSKGGDEPAGAQFLEVDSVSAPQMANLVEECYRQNYGKSLSDQRCYVVHSQTENALTRQDVGAALGNADILGEVDESLARTFFISWDFGEAKVVVAT</sequence>
<evidence type="ECO:0000256" key="1">
    <source>
        <dbReference type="SAM" id="Phobius"/>
    </source>
</evidence>
<organism evidence="2 3">
    <name type="scientific">Candidatus Iainarchaeum sp</name>
    <dbReference type="NCBI Taxonomy" id="3101447"/>
    <lineage>
        <taxon>Archaea</taxon>
        <taxon>Candidatus Iainarchaeota</taxon>
        <taxon>Candidatus Iainarchaeia</taxon>
        <taxon>Candidatus Iainarchaeales</taxon>
        <taxon>Candidatus Iainarchaeaceae</taxon>
        <taxon>Candidatus Iainarchaeum</taxon>
    </lineage>
</organism>
<dbReference type="EMBL" id="DUGC01000066">
    <property type="protein sequence ID" value="HIH09865.1"/>
    <property type="molecule type" value="Genomic_DNA"/>
</dbReference>